<feature type="chain" id="PRO_5007574712" description="DUF8202 domain-containing protein" evidence="2">
    <location>
        <begin position="25"/>
        <end position="1836"/>
    </location>
</feature>
<gene>
    <name evidence="4" type="ORF">AWW68_04890</name>
</gene>
<organism evidence="4 5">
    <name type="scientific">Roseivirga spongicola</name>
    <dbReference type="NCBI Taxonomy" id="333140"/>
    <lineage>
        <taxon>Bacteria</taxon>
        <taxon>Pseudomonadati</taxon>
        <taxon>Bacteroidota</taxon>
        <taxon>Cytophagia</taxon>
        <taxon>Cytophagales</taxon>
        <taxon>Roseivirgaceae</taxon>
        <taxon>Roseivirga</taxon>
    </lineage>
</organism>
<evidence type="ECO:0000313" key="5">
    <source>
        <dbReference type="Proteomes" id="UP000075606"/>
    </source>
</evidence>
<dbReference type="Proteomes" id="UP000075606">
    <property type="component" value="Unassembled WGS sequence"/>
</dbReference>
<evidence type="ECO:0000259" key="3">
    <source>
        <dbReference type="Pfam" id="PF26628"/>
    </source>
</evidence>
<dbReference type="EMBL" id="LRPC01000001">
    <property type="protein sequence ID" value="KYG78107.1"/>
    <property type="molecule type" value="Genomic_DNA"/>
</dbReference>
<dbReference type="RefSeq" id="WP_068217193.1">
    <property type="nucleotide sequence ID" value="NZ_LRPC01000001.1"/>
</dbReference>
<feature type="domain" description="DUF8202" evidence="3">
    <location>
        <begin position="1452"/>
        <end position="1636"/>
    </location>
</feature>
<feature type="region of interest" description="Disordered" evidence="1">
    <location>
        <begin position="1544"/>
        <end position="1563"/>
    </location>
</feature>
<dbReference type="GO" id="GO:0004553">
    <property type="term" value="F:hydrolase activity, hydrolyzing O-glycosyl compounds"/>
    <property type="evidence" value="ECO:0007669"/>
    <property type="project" value="UniProtKB-ARBA"/>
</dbReference>
<dbReference type="GO" id="GO:0005975">
    <property type="term" value="P:carbohydrate metabolic process"/>
    <property type="evidence" value="ECO:0007669"/>
    <property type="project" value="UniProtKB-ARBA"/>
</dbReference>
<dbReference type="STRING" id="333140.AWW68_04890"/>
<comment type="caution">
    <text evidence="4">The sequence shown here is derived from an EMBL/GenBank/DDBJ whole genome shotgun (WGS) entry which is preliminary data.</text>
</comment>
<dbReference type="OrthoDB" id="2582440at2"/>
<dbReference type="InterPro" id="IPR013320">
    <property type="entry name" value="ConA-like_dom_sf"/>
</dbReference>
<evidence type="ECO:0000256" key="1">
    <source>
        <dbReference type="SAM" id="MobiDB-lite"/>
    </source>
</evidence>
<evidence type="ECO:0000313" key="4">
    <source>
        <dbReference type="EMBL" id="KYG78107.1"/>
    </source>
</evidence>
<feature type="signal peptide" evidence="2">
    <location>
        <begin position="1"/>
        <end position="24"/>
    </location>
</feature>
<keyword evidence="2" id="KW-0732">Signal</keyword>
<sequence>MQHLRKYLCTVLALLLIESWDNYAYSQTAISSYTVSVVNPTNSTYSATAPSDASNDINSGQTYDVSYGRGDDYNLVSYTIAGRTYANSLEPDTLVLRRTDGGRFVNIWYTLIDIDVPLLFGTTELIMDGQEVEDADALYQTGSLISGYDNILVNVDNQASGSIQAQIERVDAIWRTGIVTCEPDSAVFPVIERGGNDSIKIAAITALDNNGNPSAYSSMVDIVDSDWPQSGIYYDDYLILRRQTVGENPLPLLNTGVIAGQPGQVIQGVAVSFTELGISAGQIIYGYSLFAYDTNDTDHDLTDISTFPTTTSAAASGLDLVAGVSAAVSADDCLTPAIGPGGYKAALSTWLKANETADVTTSTEGSNITDWQDHWIGNHDFTTSVTSPIYRSSTSSINFNQTADFTSTDRGLTTSNNSDFNNNGSSYENKGISLVFRTDSDVTTRQVLYEQGDDNRGINIYIRNGSLFTHAWNRTSDGTGAPWNTGDNTSSISITGDTEYVLTFELEGNSSISGSFRAYLNGQIIGTVPNIGLLFSHTGDINLGRSGAAQRYDDGSNSNANSFRGEIPEFIYCNEPGSFTASTRNKIESYLALKYGVTLNQGTPINYVNSSGEIIFNTTLNASLGGYLEYNNDIAGIGRDDNSEFEQQKSRSENNGSVITIDNGASFNANDTWLIWGNDGGNADDLSQASDVPSIINNRVDRIWRVSENGNVGTVDISFDLNEVTFSGSPTSSDYSLLIAANNSAGNFSNAQIITGGVVNGSTLTFFDVDLDDAEYFTLGTGYIDCGPGGVSTNLALWLKADLGPNSTSGEVTSWEDLASGNNATGSSGTVPSYLSNSINFNPALDFDGVDNVLTSADGFYTHAYYLVLTPDDTYTSATTRQVPLGWDDSSVTTTSSIGGFYLGGIFSGSDDVLGHLVGNGANSYAQLRVDNTKTIPANIPQLFETRENAGATASGIFQNGIQVDNATSGSGYLAVSNEEYAIGRFETPNDFSFTNFFDGKIAEIISFSSRPTDAEKNRIQSYLAIKYGITIDQTSPQDYVNSAGTTVWNATTNSGYANDIAGIGRDDDSCLSQKQSKSSNSGSIVTIGNEGIFSSNVTNPNSFDSDNTFLIWGNDGDNPAQANANTVDVPGTVTERMETIWRVDKTGTIENSSISFDLSGLGYSSSATDFQLIISGSPTMASGSTITGGTFNGNVLTFNNIEFSDGDYFTLGTARETCGPGGVTTDLALWLKANEGTNTTTDDSNISSWADQSVNNRNGTELDLGGVNPVEPTYQTSEINFNPAIQFSDPNSTNASYIETTNGNNVSGDFTIITVFESGQLGGDTGDFENAPVLLGAGTSGTDLDYGLGIAEGRIHLNAANNDDLTVRSTAGTTYIDFEPYIATATRVRSTGALALYINSASNATGTGSTSTFSNPSGFGIGNNPSPTVGSQFAGRIAESIVFSDDLTTAERQRVESYLALKYGITRGGSSAYLASDGGTIWSYTSDASYNSDIAGIGRDDNSCLSQLKSKSENNDAIVTMEVASFNTDDSFLIWANDNAPMEDPDNREYNSSQVNSRPNREWHVQETGTIGSVTLTFDVSDISGPSGAGSNNLNLLRLMVDGDGDFSSGVTLYSPSSINSSEKTVSFTVNFSTGQYFTLGSEEIGALPIELLAFDAAFNSELNSVMIQWKTTNEESNTMFEVQRSNDGQAFSTLHVMSGKELPSEVAYRHIDDNPVEGRSYYRLKTTDRSNNDSFSRIVAVDVSSGNHENGAIYPNPVRRGSKAQIRLASHEFNDQIRIEVISPDGVVLYTEDKRLNQMNANLEIPTDKLRTGINLVRVKCSQVTKTYRLLIKD</sequence>
<reference evidence="4 5" key="1">
    <citation type="submission" date="2016-01" db="EMBL/GenBank/DDBJ databases">
        <title>Genome sequencing of Roseivirga spongicola UST030701-084.</title>
        <authorList>
            <person name="Selvaratnam C."/>
            <person name="Thevarajoo S."/>
            <person name="Goh K.M."/>
            <person name="Ee R."/>
            <person name="Chan K.-G."/>
            <person name="Chong C.S."/>
        </authorList>
    </citation>
    <scope>NUCLEOTIDE SEQUENCE [LARGE SCALE GENOMIC DNA]</scope>
    <source>
        <strain evidence="4 5">UST030701-084</strain>
    </source>
</reference>
<feature type="domain" description="DUF8202" evidence="3">
    <location>
        <begin position="1016"/>
        <end position="1207"/>
    </location>
</feature>
<dbReference type="SUPFAM" id="SSF49899">
    <property type="entry name" value="Concanavalin A-like lectins/glucanases"/>
    <property type="match status" value="2"/>
</dbReference>
<protein>
    <recommendedName>
        <fullName evidence="3">DUF8202 domain-containing protein</fullName>
    </recommendedName>
</protein>
<accession>A0A150XHC3</accession>
<evidence type="ECO:0000256" key="2">
    <source>
        <dbReference type="SAM" id="SignalP"/>
    </source>
</evidence>
<dbReference type="Gene3D" id="2.60.120.200">
    <property type="match status" value="2"/>
</dbReference>
<dbReference type="InterPro" id="IPR058515">
    <property type="entry name" value="DUF8202"/>
</dbReference>
<keyword evidence="5" id="KW-1185">Reference proteome</keyword>
<dbReference type="Pfam" id="PF26628">
    <property type="entry name" value="DUF8202"/>
    <property type="match status" value="3"/>
</dbReference>
<feature type="domain" description="DUF8202" evidence="3">
    <location>
        <begin position="584"/>
        <end position="773"/>
    </location>
</feature>
<proteinExistence type="predicted"/>
<name>A0A150XHC3_9BACT</name>